<dbReference type="Proteomes" id="UP000239772">
    <property type="component" value="Unassembled WGS sequence"/>
</dbReference>
<feature type="transmembrane region" description="Helical" evidence="9">
    <location>
        <begin position="93"/>
        <end position="113"/>
    </location>
</feature>
<keyword evidence="3" id="KW-1003">Cell membrane</keyword>
<dbReference type="EMBL" id="PVZS01000003">
    <property type="protein sequence ID" value="PSC06436.1"/>
    <property type="molecule type" value="Genomic_DNA"/>
</dbReference>
<organism evidence="11 12">
    <name type="scientific">Alsobacter soli</name>
    <dbReference type="NCBI Taxonomy" id="2109933"/>
    <lineage>
        <taxon>Bacteria</taxon>
        <taxon>Pseudomonadati</taxon>
        <taxon>Pseudomonadota</taxon>
        <taxon>Alphaproteobacteria</taxon>
        <taxon>Hyphomicrobiales</taxon>
        <taxon>Alsobacteraceae</taxon>
        <taxon>Alsobacter</taxon>
    </lineage>
</organism>
<dbReference type="OrthoDB" id="9805029at2"/>
<evidence type="ECO:0000256" key="6">
    <source>
        <dbReference type="ARBA" id="ARBA00022840"/>
    </source>
</evidence>
<dbReference type="RefSeq" id="WP_106335350.1">
    <property type="nucleotide sequence ID" value="NZ_PVZS01000003.1"/>
</dbReference>
<dbReference type="SUPFAM" id="SSF52540">
    <property type="entry name" value="P-loop containing nucleoside triphosphate hydrolases"/>
    <property type="match status" value="1"/>
</dbReference>
<dbReference type="AlphaFoldDB" id="A0A2T1HXL8"/>
<protein>
    <submittedName>
        <fullName evidence="11">ABC transporter</fullName>
    </submittedName>
</protein>
<keyword evidence="4 9" id="KW-0812">Transmembrane</keyword>
<keyword evidence="12" id="KW-1185">Reference proteome</keyword>
<evidence type="ECO:0000256" key="2">
    <source>
        <dbReference type="ARBA" id="ARBA00022448"/>
    </source>
</evidence>
<comment type="subcellular location">
    <subcellularLocation>
        <location evidence="1">Cell membrane</location>
        <topology evidence="1">Multi-pass membrane protein</topology>
    </subcellularLocation>
</comment>
<reference evidence="12" key="1">
    <citation type="submission" date="2018-03" db="EMBL/GenBank/DDBJ databases">
        <authorList>
            <person name="Sun L."/>
            <person name="Liu H."/>
            <person name="Chen W."/>
            <person name="Huang K."/>
            <person name="Liu W."/>
            <person name="Gao X."/>
        </authorList>
    </citation>
    <scope>NUCLEOTIDE SEQUENCE [LARGE SCALE GENOMIC DNA]</scope>
    <source>
        <strain evidence="12">SH9</strain>
    </source>
</reference>
<accession>A0A2T1HXL8</accession>
<dbReference type="GO" id="GO:0015658">
    <property type="term" value="F:branched-chain amino acid transmembrane transporter activity"/>
    <property type="evidence" value="ECO:0007669"/>
    <property type="project" value="InterPro"/>
</dbReference>
<feature type="transmembrane region" description="Helical" evidence="9">
    <location>
        <begin position="291"/>
        <end position="316"/>
    </location>
</feature>
<dbReference type="GO" id="GO:0005524">
    <property type="term" value="F:ATP binding"/>
    <property type="evidence" value="ECO:0007669"/>
    <property type="project" value="UniProtKB-KW"/>
</dbReference>
<dbReference type="InterPro" id="IPR003593">
    <property type="entry name" value="AAA+_ATPase"/>
</dbReference>
<dbReference type="Pfam" id="PF00005">
    <property type="entry name" value="ABC_tran"/>
    <property type="match status" value="1"/>
</dbReference>
<dbReference type="Gene3D" id="3.40.50.300">
    <property type="entry name" value="P-loop containing nucleotide triphosphate hydrolases"/>
    <property type="match status" value="1"/>
</dbReference>
<dbReference type="InterPro" id="IPR027417">
    <property type="entry name" value="P-loop_NTPase"/>
</dbReference>
<feature type="domain" description="ABC transporter" evidence="10">
    <location>
        <begin position="352"/>
        <end position="588"/>
    </location>
</feature>
<feature type="transmembrane region" description="Helical" evidence="9">
    <location>
        <begin position="252"/>
        <end position="279"/>
    </location>
</feature>
<evidence type="ECO:0000256" key="8">
    <source>
        <dbReference type="ARBA" id="ARBA00023136"/>
    </source>
</evidence>
<dbReference type="GO" id="GO:0016887">
    <property type="term" value="F:ATP hydrolysis activity"/>
    <property type="evidence" value="ECO:0007669"/>
    <property type="project" value="InterPro"/>
</dbReference>
<feature type="transmembrane region" description="Helical" evidence="9">
    <location>
        <begin position="125"/>
        <end position="145"/>
    </location>
</feature>
<dbReference type="SMART" id="SM00382">
    <property type="entry name" value="AAA"/>
    <property type="match status" value="1"/>
</dbReference>
<dbReference type="InterPro" id="IPR051120">
    <property type="entry name" value="ABC_AA/LPS_Transport"/>
</dbReference>
<evidence type="ECO:0000256" key="9">
    <source>
        <dbReference type="SAM" id="Phobius"/>
    </source>
</evidence>
<evidence type="ECO:0000256" key="4">
    <source>
        <dbReference type="ARBA" id="ARBA00022692"/>
    </source>
</evidence>
<dbReference type="CDD" id="cd06581">
    <property type="entry name" value="TM_PBP1_LivM_like"/>
    <property type="match status" value="1"/>
</dbReference>
<evidence type="ECO:0000256" key="1">
    <source>
        <dbReference type="ARBA" id="ARBA00004651"/>
    </source>
</evidence>
<dbReference type="PROSITE" id="PS50893">
    <property type="entry name" value="ABC_TRANSPORTER_2"/>
    <property type="match status" value="1"/>
</dbReference>
<dbReference type="InterPro" id="IPR003439">
    <property type="entry name" value="ABC_transporter-like_ATP-bd"/>
</dbReference>
<gene>
    <name evidence="11" type="ORF">SLNSH_03930</name>
</gene>
<keyword evidence="6" id="KW-0067">ATP-binding</keyword>
<evidence type="ECO:0000259" key="10">
    <source>
        <dbReference type="PROSITE" id="PS50893"/>
    </source>
</evidence>
<dbReference type="InterPro" id="IPR043428">
    <property type="entry name" value="LivM-like"/>
</dbReference>
<comment type="caution">
    <text evidence="11">The sequence shown here is derived from an EMBL/GenBank/DDBJ whole genome shotgun (WGS) entry which is preliminary data.</text>
</comment>
<evidence type="ECO:0000256" key="7">
    <source>
        <dbReference type="ARBA" id="ARBA00022989"/>
    </source>
</evidence>
<dbReference type="GO" id="GO:0005886">
    <property type="term" value="C:plasma membrane"/>
    <property type="evidence" value="ECO:0007669"/>
    <property type="project" value="UniProtKB-SubCell"/>
</dbReference>
<dbReference type="InterPro" id="IPR001851">
    <property type="entry name" value="ABC_transp_permease"/>
</dbReference>
<dbReference type="Pfam" id="PF12399">
    <property type="entry name" value="BCA_ABC_TP_C"/>
    <property type="match status" value="1"/>
</dbReference>
<feature type="transmembrane region" description="Helical" evidence="9">
    <location>
        <begin position="20"/>
        <end position="42"/>
    </location>
</feature>
<keyword evidence="2" id="KW-0813">Transport</keyword>
<evidence type="ECO:0000313" key="11">
    <source>
        <dbReference type="EMBL" id="PSC06436.1"/>
    </source>
</evidence>
<feature type="transmembrane region" description="Helical" evidence="9">
    <location>
        <begin position="54"/>
        <end position="81"/>
    </location>
</feature>
<dbReference type="Pfam" id="PF02653">
    <property type="entry name" value="BPD_transp_2"/>
    <property type="match status" value="1"/>
</dbReference>
<dbReference type="FunFam" id="3.40.50.300:FF:000421">
    <property type="entry name" value="Branched-chain amino acid ABC transporter ATP-binding protein"/>
    <property type="match status" value="1"/>
</dbReference>
<keyword evidence="8 9" id="KW-0472">Membrane</keyword>
<dbReference type="InterPro" id="IPR032823">
    <property type="entry name" value="BCA_ABC_TP_C"/>
</dbReference>
<keyword evidence="7 9" id="KW-1133">Transmembrane helix</keyword>
<proteinExistence type="predicted"/>
<name>A0A2T1HXL8_9HYPH</name>
<feature type="transmembrane region" description="Helical" evidence="9">
    <location>
        <begin position="165"/>
        <end position="184"/>
    </location>
</feature>
<dbReference type="PANTHER" id="PTHR45772">
    <property type="entry name" value="CONSERVED COMPONENT OF ABC TRANSPORTER FOR NATURAL AMINO ACIDS-RELATED"/>
    <property type="match status" value="1"/>
</dbReference>
<evidence type="ECO:0000256" key="5">
    <source>
        <dbReference type="ARBA" id="ARBA00022741"/>
    </source>
</evidence>
<evidence type="ECO:0000256" key="3">
    <source>
        <dbReference type="ARBA" id="ARBA00022475"/>
    </source>
</evidence>
<feature type="transmembrane region" description="Helical" evidence="9">
    <location>
        <begin position="219"/>
        <end position="240"/>
    </location>
</feature>
<sequence length="594" mass="62290">MTSITDVSPAARRTAPLGLLAYVALAAVAVFFAATHSFDAYITNILMQAATYSVAVMGLTVVLGLCGQINLAQAAFFGLGAYAVGLGTVDYGLNFWVCIGLGLVTVLAAGAFLGASTIRLGGHYLAMVTISFQQIVTLVMINWIPVTHGPDGVSGISRPGLFTTAQAYLAFCVTVLAVVGYLVWRLPSSPLGRAMRAVRDNELAASVAGIDVQRTKVTAFAICALLGGLGGALFAGGFAYVSPDQFSFAESIVFLTMVLLGGVASPIGAVVGTGLLILIPEWLRFLKSVPGLYLAIYGLAVILIVLFMPDGIWGWISQFTRRFGSRSGVAPVRAEATALELRGSSGHAPEVLRVEGLAKHFGGLKAVDGVSFSVKRGSVHALIGPNGSGKTTTLNVLSGIYAPTAGSITLDGLDVTNLPPHRRTIAGLGRTFQNIRLFRTMTAVENVIIGAEHPGNPVQKAHHALDARARAALAFVGLGDRADELVTSFSYGHQRLIEIARALAGNPTLLLLDEPAAGLNSTEKLELTALLKRIAAKGLTILIIDHDMTLVSDVAEHITVLNFGRRIADGDPVSVLNHPDVVTAYLGSEPDAPY</sequence>
<dbReference type="CDD" id="cd03219">
    <property type="entry name" value="ABC_Mj1267_LivG_branched"/>
    <property type="match status" value="1"/>
</dbReference>
<evidence type="ECO:0000313" key="12">
    <source>
        <dbReference type="Proteomes" id="UP000239772"/>
    </source>
</evidence>
<keyword evidence="5" id="KW-0547">Nucleotide-binding</keyword>